<evidence type="ECO:0000313" key="2">
    <source>
        <dbReference type="Proteomes" id="UP001458880"/>
    </source>
</evidence>
<accession>A0AAW1N3Y4</accession>
<evidence type="ECO:0008006" key="3">
    <source>
        <dbReference type="Google" id="ProtNLM"/>
    </source>
</evidence>
<proteinExistence type="predicted"/>
<dbReference type="Gene3D" id="2.40.70.10">
    <property type="entry name" value="Acid Proteases"/>
    <property type="match status" value="1"/>
</dbReference>
<dbReference type="Proteomes" id="UP001458880">
    <property type="component" value="Unassembled WGS sequence"/>
</dbReference>
<dbReference type="InterPro" id="IPR021109">
    <property type="entry name" value="Peptidase_aspartic_dom_sf"/>
</dbReference>
<gene>
    <name evidence="1" type="ORF">QE152_g1902</name>
</gene>
<evidence type="ECO:0000313" key="1">
    <source>
        <dbReference type="EMBL" id="KAK9753553.1"/>
    </source>
</evidence>
<name>A0AAW1N3Y4_POPJA</name>
<comment type="caution">
    <text evidence="1">The sequence shown here is derived from an EMBL/GenBank/DDBJ whole genome shotgun (WGS) entry which is preliminary data.</text>
</comment>
<dbReference type="AlphaFoldDB" id="A0AAW1N3Y4"/>
<dbReference type="SUPFAM" id="SSF50630">
    <property type="entry name" value="Acid proteases"/>
    <property type="match status" value="1"/>
</dbReference>
<dbReference type="EMBL" id="JASPKY010000012">
    <property type="protein sequence ID" value="KAK9753553.1"/>
    <property type="molecule type" value="Genomic_DNA"/>
</dbReference>
<organism evidence="1 2">
    <name type="scientific">Popillia japonica</name>
    <name type="common">Japanese beetle</name>
    <dbReference type="NCBI Taxonomy" id="7064"/>
    <lineage>
        <taxon>Eukaryota</taxon>
        <taxon>Metazoa</taxon>
        <taxon>Ecdysozoa</taxon>
        <taxon>Arthropoda</taxon>
        <taxon>Hexapoda</taxon>
        <taxon>Insecta</taxon>
        <taxon>Pterygota</taxon>
        <taxon>Neoptera</taxon>
        <taxon>Endopterygota</taxon>
        <taxon>Coleoptera</taxon>
        <taxon>Polyphaga</taxon>
        <taxon>Scarabaeiformia</taxon>
        <taxon>Scarabaeidae</taxon>
        <taxon>Rutelinae</taxon>
        <taxon>Popillia</taxon>
    </lineage>
</organism>
<keyword evidence="2" id="KW-1185">Reference proteome</keyword>
<protein>
    <recommendedName>
        <fullName evidence="3">Peptidase A2 domain-containing protein</fullName>
    </recommendedName>
</protein>
<sequence>MGRRYGTISAGTGRRAKFFSRSLATGKITTSEPTESELTEHFEFNHLQSVRLPYIEIPEINAKFLVDTGASVSTELGQNHFPEYIRYSPFSVTTMHATTYHDYILEIPSLYTFNAYGQIHTFNIMNFSKKYDGILGLKIMKQMEAVIDFNNKILKTKFTEIPLHFDDPSIKLGPEKDE</sequence>
<reference evidence="1 2" key="1">
    <citation type="journal article" date="2024" name="BMC Genomics">
        <title>De novo assembly and annotation of Popillia japonica's genome with initial clues to its potential as an invasive pest.</title>
        <authorList>
            <person name="Cucini C."/>
            <person name="Boschi S."/>
            <person name="Funari R."/>
            <person name="Cardaioli E."/>
            <person name="Iannotti N."/>
            <person name="Marturano G."/>
            <person name="Paoli F."/>
            <person name="Bruttini M."/>
            <person name="Carapelli A."/>
            <person name="Frati F."/>
            <person name="Nardi F."/>
        </authorList>
    </citation>
    <scope>NUCLEOTIDE SEQUENCE [LARGE SCALE GENOMIC DNA]</scope>
    <source>
        <strain evidence="1">DMR45628</strain>
    </source>
</reference>